<keyword evidence="1 4" id="KW-0808">Transferase</keyword>
<organism evidence="4 5">
    <name type="scientific">Candidatus Sulfuritelmatomonas gaucii</name>
    <dbReference type="NCBI Taxonomy" id="2043161"/>
    <lineage>
        <taxon>Bacteria</taxon>
        <taxon>Pseudomonadati</taxon>
        <taxon>Acidobacteriota</taxon>
        <taxon>Terriglobia</taxon>
        <taxon>Terriglobales</taxon>
        <taxon>Acidobacteriaceae</taxon>
        <taxon>Candidatus Sulfuritelmatomonas</taxon>
    </lineage>
</organism>
<dbReference type="Pfam" id="PF00583">
    <property type="entry name" value="Acetyltransf_1"/>
    <property type="match status" value="1"/>
</dbReference>
<proteinExistence type="predicted"/>
<gene>
    <name evidence="4" type="ORF">SBA5_220118</name>
</gene>
<dbReference type="Gene3D" id="3.40.630.30">
    <property type="match status" value="1"/>
</dbReference>
<evidence type="ECO:0000313" key="4">
    <source>
        <dbReference type="EMBL" id="SPE19272.1"/>
    </source>
</evidence>
<dbReference type="Proteomes" id="UP000239735">
    <property type="component" value="Unassembled WGS sequence"/>
</dbReference>
<dbReference type="EMBL" id="OKRB01000078">
    <property type="protein sequence ID" value="SPE19272.1"/>
    <property type="molecule type" value="Genomic_DNA"/>
</dbReference>
<evidence type="ECO:0000313" key="5">
    <source>
        <dbReference type="Proteomes" id="UP000239735"/>
    </source>
</evidence>
<name>A0A2N9L7J5_9BACT</name>
<dbReference type="GO" id="GO:0016747">
    <property type="term" value="F:acyltransferase activity, transferring groups other than amino-acyl groups"/>
    <property type="evidence" value="ECO:0007669"/>
    <property type="project" value="InterPro"/>
</dbReference>
<dbReference type="PANTHER" id="PTHR43877:SF2">
    <property type="entry name" value="AMINOALKYLPHOSPHONATE N-ACETYLTRANSFERASE-RELATED"/>
    <property type="match status" value="1"/>
</dbReference>
<sequence>MADVEVYLSMMNELPKLTIATDADVPAVVSLINTAFRGAGDDTGWSTREQYIEGTRITEDLLREDIAAKPHATMLLWRRADNSLRGCVWLEPVNDSVWYLGKLAIPPRDQNAGLGRKLLQAAENWAQQRGATEIRMTTVNLRAALIDWYKRRGYALTGETKPFPYGDSRFGRPKRDDLHFVVLRRQLAG</sequence>
<keyword evidence="2" id="KW-0012">Acyltransferase</keyword>
<feature type="domain" description="N-acetyltransferase" evidence="3">
    <location>
        <begin position="15"/>
        <end position="179"/>
    </location>
</feature>
<dbReference type="SUPFAM" id="SSF55729">
    <property type="entry name" value="Acyl-CoA N-acyltransferases (Nat)"/>
    <property type="match status" value="1"/>
</dbReference>
<dbReference type="InterPro" id="IPR000182">
    <property type="entry name" value="GNAT_dom"/>
</dbReference>
<accession>A0A2N9L7J5</accession>
<dbReference type="PANTHER" id="PTHR43877">
    <property type="entry name" value="AMINOALKYLPHOSPHONATE N-ACETYLTRANSFERASE-RELATED-RELATED"/>
    <property type="match status" value="1"/>
</dbReference>
<dbReference type="CDD" id="cd04301">
    <property type="entry name" value="NAT_SF"/>
    <property type="match status" value="1"/>
</dbReference>
<evidence type="ECO:0000256" key="1">
    <source>
        <dbReference type="ARBA" id="ARBA00022679"/>
    </source>
</evidence>
<evidence type="ECO:0000259" key="3">
    <source>
        <dbReference type="PROSITE" id="PS51186"/>
    </source>
</evidence>
<reference evidence="5" key="1">
    <citation type="submission" date="2018-02" db="EMBL/GenBank/DDBJ databases">
        <authorList>
            <person name="Hausmann B."/>
        </authorList>
    </citation>
    <scope>NUCLEOTIDE SEQUENCE [LARGE SCALE GENOMIC DNA]</scope>
    <source>
        <strain evidence="5">Peat soil MAG SbA5</strain>
    </source>
</reference>
<dbReference type="PROSITE" id="PS51186">
    <property type="entry name" value="GNAT"/>
    <property type="match status" value="1"/>
</dbReference>
<dbReference type="AlphaFoldDB" id="A0A2N9L7J5"/>
<dbReference type="InterPro" id="IPR016181">
    <property type="entry name" value="Acyl_CoA_acyltransferase"/>
</dbReference>
<protein>
    <submittedName>
        <fullName evidence="4">Acetyltransferase</fullName>
    </submittedName>
</protein>
<dbReference type="InterPro" id="IPR050832">
    <property type="entry name" value="Bact_Acetyltransf"/>
</dbReference>
<evidence type="ECO:0000256" key="2">
    <source>
        <dbReference type="ARBA" id="ARBA00023315"/>
    </source>
</evidence>